<accession>A0AAN8D0I4</accession>
<feature type="compositionally biased region" description="Basic and acidic residues" evidence="3">
    <location>
        <begin position="513"/>
        <end position="527"/>
    </location>
</feature>
<feature type="compositionally biased region" description="Polar residues" evidence="3">
    <location>
        <begin position="396"/>
        <end position="407"/>
    </location>
</feature>
<reference evidence="4 5" key="1">
    <citation type="journal article" date="2023" name="Mol. Biol. Evol.">
        <title>Genomics of Secondarily Temperate Adaptation in the Only Non-Antarctic Icefish.</title>
        <authorList>
            <person name="Rivera-Colon A.G."/>
            <person name="Rayamajhi N."/>
            <person name="Minhas B.F."/>
            <person name="Madrigal G."/>
            <person name="Bilyk K.T."/>
            <person name="Yoon V."/>
            <person name="Hune M."/>
            <person name="Gregory S."/>
            <person name="Cheng C.H.C."/>
            <person name="Catchen J.M."/>
        </authorList>
    </citation>
    <scope>NUCLEOTIDE SEQUENCE [LARGE SCALE GENOMIC DNA]</scope>
    <source>
        <tissue evidence="4">White muscle</tissue>
    </source>
</reference>
<dbReference type="EMBL" id="JAURVH010001527">
    <property type="protein sequence ID" value="KAK5914086.1"/>
    <property type="molecule type" value="Genomic_DNA"/>
</dbReference>
<feature type="region of interest" description="Disordered" evidence="3">
    <location>
        <begin position="513"/>
        <end position="533"/>
    </location>
</feature>
<evidence type="ECO:0000256" key="3">
    <source>
        <dbReference type="SAM" id="MobiDB-lite"/>
    </source>
</evidence>
<feature type="compositionally biased region" description="Polar residues" evidence="3">
    <location>
        <begin position="286"/>
        <end position="297"/>
    </location>
</feature>
<protein>
    <recommendedName>
        <fullName evidence="6">Cerebellar degeneration-related protein 2</fullName>
    </recommendedName>
</protein>
<dbReference type="InterPro" id="IPR026079">
    <property type="entry name" value="CDR2"/>
</dbReference>
<evidence type="ECO:0000256" key="1">
    <source>
        <dbReference type="ARBA" id="ARBA00009019"/>
    </source>
</evidence>
<dbReference type="AlphaFoldDB" id="A0AAN8D0I4"/>
<sequence>MAMTAQMVTTKFSAGLSSWGKERQQTERLYTRREDRGCLFTFVRSQGWTENNFKLLNHPHLCVRCLSAGAANSPAAITMLSDVILEEEFDKNGEAWYDPQDLEHDLHLAAELGKTLLERNHELEQALQQMYSTNQEQLLEIEHLTKQVELLRQMNDQHARVYEQLDVAARDLEHDNRRLVTDSRLAQQKIRSLTETVEGIQTYMESLQTQVEELKTAQVERVKREQSEQRRSLGAQSVSCLKELYDLHHDRHLPHDGLRVEGLWSPQGSFHDRHRRQDPEEEHASLQRSVQTLQSQISAERSRREAAERESELTSSENRDLEERLAMLSGCPARQRELEAEVEQLRLLWRAECANSARRPDQLLLPDTVFFASEERQDERDEEVEKDEEQRRNFRQRSNSDSVLKTTTPEDIRRDHERLCVRRAEAVKQRGISLLNEVDAQYSALQVKYDELLRRYQRAGGPSHKSVQTSVTPCASGRTLRHRSSLLSDMTDGQQPEYKALFKEIFTRIQRTKEDLSDNMHPIKDNDAQGSAR</sequence>
<feature type="compositionally biased region" description="Basic and acidic residues" evidence="3">
    <location>
        <begin position="300"/>
        <end position="321"/>
    </location>
</feature>
<feature type="compositionally biased region" description="Basic and acidic residues" evidence="3">
    <location>
        <begin position="275"/>
        <end position="285"/>
    </location>
</feature>
<proteinExistence type="inferred from homology"/>
<evidence type="ECO:0000256" key="2">
    <source>
        <dbReference type="ARBA" id="ARBA00023054"/>
    </source>
</evidence>
<comment type="similarity">
    <text evidence="1">Belongs to the CDR2 family.</text>
</comment>
<evidence type="ECO:0000313" key="4">
    <source>
        <dbReference type="EMBL" id="KAK5914086.1"/>
    </source>
</evidence>
<dbReference type="Proteomes" id="UP001331515">
    <property type="component" value="Unassembled WGS sequence"/>
</dbReference>
<dbReference type="PANTHER" id="PTHR19232">
    <property type="entry name" value="CENTROCORTIN FAMILY MEMBER"/>
    <property type="match status" value="1"/>
</dbReference>
<name>A0AAN8D0I4_CHAGU</name>
<feature type="region of interest" description="Disordered" evidence="3">
    <location>
        <begin position="374"/>
        <end position="410"/>
    </location>
</feature>
<organism evidence="4 5">
    <name type="scientific">Champsocephalus gunnari</name>
    <name type="common">Mackerel icefish</name>
    <dbReference type="NCBI Taxonomy" id="52237"/>
    <lineage>
        <taxon>Eukaryota</taxon>
        <taxon>Metazoa</taxon>
        <taxon>Chordata</taxon>
        <taxon>Craniata</taxon>
        <taxon>Vertebrata</taxon>
        <taxon>Euteleostomi</taxon>
        <taxon>Actinopterygii</taxon>
        <taxon>Neopterygii</taxon>
        <taxon>Teleostei</taxon>
        <taxon>Neoteleostei</taxon>
        <taxon>Acanthomorphata</taxon>
        <taxon>Eupercaria</taxon>
        <taxon>Perciformes</taxon>
        <taxon>Notothenioidei</taxon>
        <taxon>Channichthyidae</taxon>
        <taxon>Champsocephalus</taxon>
    </lineage>
</organism>
<evidence type="ECO:0000313" key="5">
    <source>
        <dbReference type="Proteomes" id="UP001331515"/>
    </source>
</evidence>
<dbReference type="PANTHER" id="PTHR19232:SF1">
    <property type="entry name" value="CEREBELLAR DEGENERATION-RELATED PROTEIN 2"/>
    <property type="match status" value="1"/>
</dbReference>
<keyword evidence="2" id="KW-0175">Coiled coil</keyword>
<evidence type="ECO:0008006" key="6">
    <source>
        <dbReference type="Google" id="ProtNLM"/>
    </source>
</evidence>
<comment type="caution">
    <text evidence="4">The sequence shown here is derived from an EMBL/GenBank/DDBJ whole genome shotgun (WGS) entry which is preliminary data.</text>
</comment>
<feature type="region of interest" description="Disordered" evidence="3">
    <location>
        <begin position="269"/>
        <end position="321"/>
    </location>
</feature>
<keyword evidence="5" id="KW-1185">Reference proteome</keyword>
<gene>
    <name evidence="4" type="ORF">CgunFtcFv8_008550</name>
</gene>